<dbReference type="GO" id="GO:0022857">
    <property type="term" value="F:transmembrane transporter activity"/>
    <property type="evidence" value="ECO:0007669"/>
    <property type="project" value="InterPro"/>
</dbReference>
<evidence type="ECO:0000256" key="1">
    <source>
        <dbReference type="ARBA" id="ARBA00004162"/>
    </source>
</evidence>
<gene>
    <name evidence="12" type="primary">tolR</name>
    <name evidence="12" type="ORF">IPH26_22745</name>
</gene>
<keyword evidence="10" id="KW-0813">Transport</keyword>
<keyword evidence="10" id="KW-0653">Protein transport</keyword>
<dbReference type="EMBL" id="JADJEV010000005">
    <property type="protein sequence ID" value="MBK6975643.1"/>
    <property type="molecule type" value="Genomic_DNA"/>
</dbReference>
<dbReference type="PANTHER" id="PTHR30558">
    <property type="entry name" value="EXBD MEMBRANE COMPONENT OF PMF-DRIVEN MACROMOLECULE IMPORT SYSTEM"/>
    <property type="match status" value="1"/>
</dbReference>
<keyword evidence="3" id="KW-1003">Cell membrane</keyword>
<organism evidence="12 13">
    <name type="scientific">Candidatus Methylophosphatis roskildensis</name>
    <dbReference type="NCBI Taxonomy" id="2899263"/>
    <lineage>
        <taxon>Bacteria</taxon>
        <taxon>Pseudomonadati</taxon>
        <taxon>Pseudomonadota</taxon>
        <taxon>Betaproteobacteria</taxon>
        <taxon>Nitrosomonadales</taxon>
        <taxon>Sterolibacteriaceae</taxon>
        <taxon>Candidatus Methylophosphatis</taxon>
    </lineage>
</organism>
<comment type="similarity">
    <text evidence="2 10">Belongs to the ExbD/TolR family.</text>
</comment>
<evidence type="ECO:0000313" key="12">
    <source>
        <dbReference type="EMBL" id="MBK6975643.1"/>
    </source>
</evidence>
<evidence type="ECO:0000256" key="6">
    <source>
        <dbReference type="ARBA" id="ARBA00022692"/>
    </source>
</evidence>
<dbReference type="InterPro" id="IPR014168">
    <property type="entry name" value="Tol-Pal_TolR"/>
</dbReference>
<evidence type="ECO:0000256" key="2">
    <source>
        <dbReference type="ARBA" id="ARBA00005811"/>
    </source>
</evidence>
<keyword evidence="8 11" id="KW-0472">Membrane</keyword>
<feature type="transmembrane region" description="Helical" evidence="11">
    <location>
        <begin position="12"/>
        <end position="33"/>
    </location>
</feature>
<evidence type="ECO:0000256" key="10">
    <source>
        <dbReference type="RuleBase" id="RU003879"/>
    </source>
</evidence>
<evidence type="ECO:0000256" key="4">
    <source>
        <dbReference type="ARBA" id="ARBA00022519"/>
    </source>
</evidence>
<keyword evidence="4" id="KW-0997">Cell inner membrane</keyword>
<keyword evidence="5" id="KW-0132">Cell division</keyword>
<evidence type="ECO:0000256" key="8">
    <source>
        <dbReference type="ARBA" id="ARBA00023136"/>
    </source>
</evidence>
<dbReference type="NCBIfam" id="TIGR02801">
    <property type="entry name" value="tolR"/>
    <property type="match status" value="1"/>
</dbReference>
<evidence type="ECO:0000256" key="3">
    <source>
        <dbReference type="ARBA" id="ARBA00022475"/>
    </source>
</evidence>
<sequence length="135" mass="14796">MRQRRLMNEINVVPYIDVMLVLLVIFMVTAPMIQQTGSVDLPTVGKLPNPPTQSLQVTVKADKSLELRDIGRGKESEKLTRDQLIDRLRSALSRDAQVAVAIAADKSVRYEEVIGAMDAVKGAGITRVGLIVGQK</sequence>
<keyword evidence="9" id="KW-0131">Cell cycle</keyword>
<accession>A0A9D7E2Y2</accession>
<keyword evidence="7 11" id="KW-1133">Transmembrane helix</keyword>
<evidence type="ECO:0000256" key="9">
    <source>
        <dbReference type="ARBA" id="ARBA00023306"/>
    </source>
</evidence>
<proteinExistence type="inferred from homology"/>
<dbReference type="GO" id="GO:0051301">
    <property type="term" value="P:cell division"/>
    <property type="evidence" value="ECO:0007669"/>
    <property type="project" value="UniProtKB-KW"/>
</dbReference>
<evidence type="ECO:0000313" key="13">
    <source>
        <dbReference type="Proteomes" id="UP000807785"/>
    </source>
</evidence>
<dbReference type="GO" id="GO:0005886">
    <property type="term" value="C:plasma membrane"/>
    <property type="evidence" value="ECO:0007669"/>
    <property type="project" value="UniProtKB-SubCell"/>
</dbReference>
<reference evidence="12" key="1">
    <citation type="submission" date="2020-10" db="EMBL/GenBank/DDBJ databases">
        <title>Connecting structure to function with the recovery of over 1000 high-quality activated sludge metagenome-assembled genomes encoding full-length rRNA genes using long-read sequencing.</title>
        <authorList>
            <person name="Singleton C.M."/>
            <person name="Petriglieri F."/>
            <person name="Kristensen J.M."/>
            <person name="Kirkegaard R.H."/>
            <person name="Michaelsen T.Y."/>
            <person name="Andersen M.H."/>
            <person name="Karst S.M."/>
            <person name="Dueholm M.S."/>
            <person name="Nielsen P.H."/>
            <person name="Albertsen M."/>
        </authorList>
    </citation>
    <scope>NUCLEOTIDE SEQUENCE</scope>
    <source>
        <strain evidence="12">Bjer_18-Q3-R1-45_BAT3C.347</strain>
    </source>
</reference>
<dbReference type="PANTHER" id="PTHR30558:SF7">
    <property type="entry name" value="TOL-PAL SYSTEM PROTEIN TOLR"/>
    <property type="match status" value="1"/>
</dbReference>
<evidence type="ECO:0000256" key="7">
    <source>
        <dbReference type="ARBA" id="ARBA00022989"/>
    </source>
</evidence>
<dbReference type="Pfam" id="PF02472">
    <property type="entry name" value="ExbD"/>
    <property type="match status" value="1"/>
</dbReference>
<comment type="subcellular location">
    <subcellularLocation>
        <location evidence="1">Cell membrane</location>
        <topology evidence="1">Single-pass membrane protein</topology>
    </subcellularLocation>
    <subcellularLocation>
        <location evidence="10">Cell membrane</location>
        <topology evidence="10">Single-pass type II membrane protein</topology>
    </subcellularLocation>
</comment>
<protein>
    <submittedName>
        <fullName evidence="12">Protein TolR</fullName>
    </submittedName>
</protein>
<dbReference type="InterPro" id="IPR003400">
    <property type="entry name" value="ExbD"/>
</dbReference>
<name>A0A9D7E2Y2_9PROT</name>
<evidence type="ECO:0000256" key="5">
    <source>
        <dbReference type="ARBA" id="ARBA00022618"/>
    </source>
</evidence>
<keyword evidence="6 10" id="KW-0812">Transmembrane</keyword>
<dbReference type="Gene3D" id="3.30.420.270">
    <property type="match status" value="1"/>
</dbReference>
<evidence type="ECO:0000256" key="11">
    <source>
        <dbReference type="SAM" id="Phobius"/>
    </source>
</evidence>
<dbReference type="Proteomes" id="UP000807785">
    <property type="component" value="Unassembled WGS sequence"/>
</dbReference>
<comment type="caution">
    <text evidence="12">The sequence shown here is derived from an EMBL/GenBank/DDBJ whole genome shotgun (WGS) entry which is preliminary data.</text>
</comment>
<dbReference type="AlphaFoldDB" id="A0A9D7E2Y2"/>
<dbReference type="GO" id="GO:0015031">
    <property type="term" value="P:protein transport"/>
    <property type="evidence" value="ECO:0007669"/>
    <property type="project" value="UniProtKB-KW"/>
</dbReference>